<evidence type="ECO:0000313" key="2">
    <source>
        <dbReference type="EMBL" id="OXZ00302.1"/>
    </source>
</evidence>
<reference evidence="2 3" key="1">
    <citation type="submission" date="2016-07" db="EMBL/GenBank/DDBJ databases">
        <title>Draft genome of Streptomyces diastatochromogenes.</title>
        <authorList>
            <person name="Podduturi R."/>
            <person name="Lukassen M.B."/>
            <person name="Clausen N."/>
            <person name="Nielsen J.L."/>
            <person name="Jorgensen N.O."/>
        </authorList>
    </citation>
    <scope>NUCLEOTIDE SEQUENCE [LARGE SCALE GENOMIC DNA]</scope>
    <source>
        <strain evidence="2 3">DSM 40608</strain>
    </source>
</reference>
<sequence length="474" mass="53345">MTYIVTLTPDQVTDNEDDWLVSERFTKGLPTGLDTSDTGTRLAFLVCDSRARSANNGRHGLTDHGRFITWMGSVQRINTVGPVDRSITIEPMRRCPKPVPLDGTDGILASLPSTHRAHVERALSGSAGHFGMTTWQALREALLRRHPELARYIDWLLAHLNPLVFNVEDAADRAWQEQKDAAQTLTRVTDFPHSALSAWGRPSSRDEPYLAGLIPDPVENSLIDHDVWAGLGGEAPLFDDWRQRGDVRCDIHVLEDSTGRRLEVVNVNATPVESRLGTDMIYYHHPTHSFILVQYKRLESRHKEYRVNKQLLDQMDRLEQVSQLSSTPARSHEWRLSPDACFLKFAHWRNGAASSTELAQGMYIPLSYARVLLEDDCTLGPRGGRIFSYERAASYLVGSEFAELVKLGRVGTVGTSVEQLRDFGLQRAREGYSVMLGFETSDETPRERAVRTRSRSAKNRPKVNSYSPPTSQQP</sequence>
<gene>
    <name evidence="2" type="ORF">BEK98_00925</name>
</gene>
<evidence type="ECO:0000313" key="3">
    <source>
        <dbReference type="Proteomes" id="UP000215483"/>
    </source>
</evidence>
<keyword evidence="3" id="KW-1185">Reference proteome</keyword>
<dbReference type="OrthoDB" id="4528132at2"/>
<protein>
    <submittedName>
        <fullName evidence="2">Uncharacterized protein</fullName>
    </submittedName>
</protein>
<dbReference type="Proteomes" id="UP000215483">
    <property type="component" value="Unassembled WGS sequence"/>
</dbReference>
<accession>A0A233SXD9</accession>
<name>A0A233SXD9_STRDA</name>
<organism evidence="2 3">
    <name type="scientific">Streptomyces diastatochromogenes</name>
    <dbReference type="NCBI Taxonomy" id="42236"/>
    <lineage>
        <taxon>Bacteria</taxon>
        <taxon>Bacillati</taxon>
        <taxon>Actinomycetota</taxon>
        <taxon>Actinomycetes</taxon>
        <taxon>Kitasatosporales</taxon>
        <taxon>Streptomycetaceae</taxon>
        <taxon>Streptomyces</taxon>
    </lineage>
</organism>
<feature type="compositionally biased region" description="Polar residues" evidence="1">
    <location>
        <begin position="462"/>
        <end position="474"/>
    </location>
</feature>
<evidence type="ECO:0000256" key="1">
    <source>
        <dbReference type="SAM" id="MobiDB-lite"/>
    </source>
</evidence>
<dbReference type="RefSeq" id="WP_094214388.1">
    <property type="nucleotide sequence ID" value="NZ_MCGQ01000002.1"/>
</dbReference>
<comment type="caution">
    <text evidence="2">The sequence shown here is derived from an EMBL/GenBank/DDBJ whole genome shotgun (WGS) entry which is preliminary data.</text>
</comment>
<dbReference type="EMBL" id="MCGQ01000002">
    <property type="protein sequence ID" value="OXZ00302.1"/>
    <property type="molecule type" value="Genomic_DNA"/>
</dbReference>
<proteinExistence type="predicted"/>
<dbReference type="AlphaFoldDB" id="A0A233SXD9"/>
<feature type="compositionally biased region" description="Basic residues" evidence="1">
    <location>
        <begin position="451"/>
        <end position="461"/>
    </location>
</feature>
<feature type="region of interest" description="Disordered" evidence="1">
    <location>
        <begin position="441"/>
        <end position="474"/>
    </location>
</feature>